<feature type="binding site" evidence="1">
    <location>
        <begin position="29"/>
        <end position="31"/>
    </location>
    <ligand>
        <name>FAD</name>
        <dbReference type="ChEBI" id="CHEBI:57692"/>
    </ligand>
</feature>
<evidence type="ECO:0000313" key="6">
    <source>
        <dbReference type="Proteomes" id="UP000186940"/>
    </source>
</evidence>
<dbReference type="GO" id="GO:0016491">
    <property type="term" value="F:oxidoreductase activity"/>
    <property type="evidence" value="ECO:0007669"/>
    <property type="project" value="InterPro"/>
</dbReference>
<evidence type="ECO:0000259" key="4">
    <source>
        <dbReference type="Pfam" id="PF10418"/>
    </source>
</evidence>
<proteinExistence type="predicted"/>
<feature type="binding site" evidence="2">
    <location>
        <position position="188"/>
    </location>
    <ligand>
        <name>[2Fe-2S] cluster</name>
        <dbReference type="ChEBI" id="CHEBI:190135"/>
    </ligand>
</feature>
<dbReference type="InterPro" id="IPR012165">
    <property type="entry name" value="Cyt_c3_hydrogenase_gsu"/>
</dbReference>
<gene>
    <name evidence="5" type="ORF">SCAL_001673</name>
</gene>
<keyword evidence="2" id="KW-0411">Iron-sulfur</keyword>
<dbReference type="EMBL" id="LYOS01000006">
    <property type="protein sequence ID" value="OFV67231.1"/>
    <property type="molecule type" value="Genomic_DNA"/>
</dbReference>
<dbReference type="Proteomes" id="UP000186940">
    <property type="component" value="Unassembled WGS sequence"/>
</dbReference>
<dbReference type="Pfam" id="PF10418">
    <property type="entry name" value="DHODB_Fe-S_bind"/>
    <property type="match status" value="1"/>
</dbReference>
<protein>
    <submittedName>
        <fullName evidence="5">Ferredoxin-NADP(+) reductase subunit alpha</fullName>
    </submittedName>
</protein>
<dbReference type="InterPro" id="IPR001433">
    <property type="entry name" value="OxRdtase_FAD/NAD-bd"/>
</dbReference>
<keyword evidence="2" id="KW-0408">Iron</keyword>
<accession>A0A1F2P945</accession>
<dbReference type="GO" id="GO:0046872">
    <property type="term" value="F:metal ion binding"/>
    <property type="evidence" value="ECO:0007669"/>
    <property type="project" value="UniProtKB-KW"/>
</dbReference>
<organism evidence="5 6">
    <name type="scientific">Candidatus Syntropharchaeum caldarium</name>
    <dbReference type="NCBI Taxonomy" id="1838285"/>
    <lineage>
        <taxon>Archaea</taxon>
        <taxon>Methanobacteriati</taxon>
        <taxon>Methanobacteriota</taxon>
        <taxon>Stenosarchaea group</taxon>
        <taxon>Methanomicrobia</taxon>
        <taxon>Methanosarcinales</taxon>
        <taxon>ANME-2 cluster</taxon>
        <taxon>Candidatus Syntropharchaeum</taxon>
    </lineage>
</organism>
<dbReference type="SUPFAM" id="SSF63380">
    <property type="entry name" value="Riboflavin synthase domain-like"/>
    <property type="match status" value="1"/>
</dbReference>
<dbReference type="GO" id="GO:0006221">
    <property type="term" value="P:pyrimidine nucleotide biosynthetic process"/>
    <property type="evidence" value="ECO:0007669"/>
    <property type="project" value="InterPro"/>
</dbReference>
<evidence type="ECO:0000256" key="1">
    <source>
        <dbReference type="PIRSR" id="PIRSR006816-1"/>
    </source>
</evidence>
<comment type="cofactor">
    <cofactor evidence="1">
        <name>FAD</name>
        <dbReference type="ChEBI" id="CHEBI:57692"/>
    </cofactor>
    <text evidence="1">Binds 1 FAD per subunit.</text>
</comment>
<comment type="cofactor">
    <cofactor evidence="2">
        <name>[2Fe-2S] cluster</name>
        <dbReference type="ChEBI" id="CHEBI:190135"/>
    </cofactor>
    <text evidence="2">Binds 1 [2Fe-2S] cluster per subunit.</text>
</comment>
<feature type="domain" description="Oxidoreductase FAD/NAD(P)-binding" evidence="3">
    <location>
        <begin position="71"/>
        <end position="162"/>
    </location>
</feature>
<keyword evidence="1" id="KW-0274">FAD</keyword>
<name>A0A1F2P945_9EURY</name>
<dbReference type="Pfam" id="PF00175">
    <property type="entry name" value="NAD_binding_1"/>
    <property type="match status" value="1"/>
</dbReference>
<evidence type="ECO:0000259" key="3">
    <source>
        <dbReference type="Pfam" id="PF00175"/>
    </source>
</evidence>
<dbReference type="STRING" id="1838285.SCAL_001673"/>
<dbReference type="GO" id="GO:0050660">
    <property type="term" value="F:flavin adenine dinucleotide binding"/>
    <property type="evidence" value="ECO:0007669"/>
    <property type="project" value="InterPro"/>
</dbReference>
<dbReference type="AlphaFoldDB" id="A0A1F2P945"/>
<reference evidence="5" key="1">
    <citation type="submission" date="2016-05" db="EMBL/GenBank/DDBJ databases">
        <title>Microbial consortia oxidize butane by reversing methanogenesis.</title>
        <authorList>
            <person name="Laso-Perez R."/>
            <person name="Richter M."/>
            <person name="Wegener G."/>
            <person name="Musat F."/>
        </authorList>
    </citation>
    <scope>NUCLEOTIDE SEQUENCE [LARGE SCALE GENOMIC DNA]</scope>
    <source>
        <strain evidence="5">BOX2</strain>
    </source>
</reference>
<dbReference type="PANTHER" id="PTHR43513:SF3">
    <property type="entry name" value="DIHYDROOROTATE DEHYDROGENASE B (NAD(+)), ELECTRON TRANSFER SUBUNIT-RELATED"/>
    <property type="match status" value="1"/>
</dbReference>
<dbReference type="Gene3D" id="2.40.30.10">
    <property type="entry name" value="Translation factors"/>
    <property type="match status" value="1"/>
</dbReference>
<keyword evidence="1" id="KW-0285">Flavoprotein</keyword>
<feature type="domain" description="Dihydroorotate dehydrogenase electron transfer subunit iron-sulphur cluster binding" evidence="4">
    <location>
        <begin position="178"/>
        <end position="214"/>
    </location>
</feature>
<evidence type="ECO:0000313" key="5">
    <source>
        <dbReference type="EMBL" id="OFV67231.1"/>
    </source>
</evidence>
<dbReference type="InterPro" id="IPR050353">
    <property type="entry name" value="PyrK_electron_transfer"/>
</dbReference>
<keyword evidence="2" id="KW-0479">Metal-binding</keyword>
<dbReference type="GO" id="GO:0051537">
    <property type="term" value="F:2 iron, 2 sulfur cluster binding"/>
    <property type="evidence" value="ECO:0007669"/>
    <property type="project" value="UniProtKB-KW"/>
</dbReference>
<evidence type="ECO:0000256" key="2">
    <source>
        <dbReference type="PIRSR" id="PIRSR006816-2"/>
    </source>
</evidence>
<keyword evidence="6" id="KW-1185">Reference proteome</keyword>
<dbReference type="SUPFAM" id="SSF52343">
    <property type="entry name" value="Ferredoxin reductase-like, C-terminal NADP-linked domain"/>
    <property type="match status" value="1"/>
</dbReference>
<keyword evidence="2" id="KW-0001">2Fe-2S</keyword>
<dbReference type="InterPro" id="IPR017938">
    <property type="entry name" value="Riboflavin_synthase-like_b-brl"/>
</dbReference>
<dbReference type="InterPro" id="IPR019480">
    <property type="entry name" value="Dihydroorotate_DH_Fe-S-bd"/>
</dbReference>
<feature type="binding site" evidence="2">
    <location>
        <position position="191"/>
    </location>
    <ligand>
        <name>[2Fe-2S] cluster</name>
        <dbReference type="ChEBI" id="CHEBI:190135"/>
    </ligand>
</feature>
<dbReference type="InterPro" id="IPR039261">
    <property type="entry name" value="FNR_nucleotide-bd"/>
</dbReference>
<comment type="caution">
    <text evidence="5">The sequence shown here is derived from an EMBL/GenBank/DDBJ whole genome shotgun (WGS) entry which is preliminary data.</text>
</comment>
<sequence>MIIRLKEGGERIPLTISGSDPKKGLITIIFQEIGKTTIELGRMEEGESILNLVGPLGMPAELKNFGTVVCVGGGVGIAPILYRVKALKSVGNRVISIIGARNKDLLILHNEMKELSDELHIATDDGTLGRKGFVTDVLDEVLAENRVDLIIAIGPVVMMRAVTGVGSAHGVRTVVSLNPIMVDGTGMCGSCRVTVGKKVRFACVDGPEFDGEFVDFDELLQRNRRYLKEEAASLMVMRAGRCTCFEETGCE</sequence>
<feature type="binding site" evidence="2">
    <location>
        <position position="203"/>
    </location>
    <ligand>
        <name>[2Fe-2S] cluster</name>
        <dbReference type="ChEBI" id="CHEBI:190135"/>
    </ligand>
</feature>
<dbReference type="PANTHER" id="PTHR43513">
    <property type="entry name" value="DIHYDROOROTATE DEHYDROGENASE B (NAD(+)), ELECTRON TRANSFER SUBUNIT"/>
    <property type="match status" value="1"/>
</dbReference>
<dbReference type="NCBIfam" id="NF004862">
    <property type="entry name" value="PRK06222.1"/>
    <property type="match status" value="1"/>
</dbReference>
<dbReference type="PATRIC" id="fig|1838285.3.peg.1698"/>
<dbReference type="Gene3D" id="3.40.50.80">
    <property type="entry name" value="Nucleotide-binding domain of ferredoxin-NADP reductase (FNR) module"/>
    <property type="match status" value="1"/>
</dbReference>
<dbReference type="PIRSF" id="PIRSF006816">
    <property type="entry name" value="Cyc3_hyd_g"/>
    <property type="match status" value="1"/>
</dbReference>
<dbReference type="CDD" id="cd06219">
    <property type="entry name" value="DHOD_e_trans_like1"/>
    <property type="match status" value="1"/>
</dbReference>